<dbReference type="EMBL" id="CP031092">
    <property type="protein sequence ID" value="AXF55229.1"/>
    <property type="molecule type" value="Genomic_DNA"/>
</dbReference>
<accession>A0A345BW98</accession>
<feature type="transmembrane region" description="Helical" evidence="2">
    <location>
        <begin position="59"/>
        <end position="80"/>
    </location>
</feature>
<dbReference type="OrthoDB" id="2111682at2"/>
<feature type="transmembrane region" description="Helical" evidence="2">
    <location>
        <begin position="86"/>
        <end position="104"/>
    </location>
</feature>
<proteinExistence type="predicted"/>
<evidence type="ECO:0000256" key="1">
    <source>
        <dbReference type="SAM" id="MobiDB-lite"/>
    </source>
</evidence>
<gene>
    <name evidence="3" type="ORF">DT065_03805</name>
</gene>
<dbReference type="Proteomes" id="UP000252100">
    <property type="component" value="Chromosome"/>
</dbReference>
<feature type="transmembrane region" description="Helical" evidence="2">
    <location>
        <begin position="7"/>
        <end position="27"/>
    </location>
</feature>
<organism evidence="3 4">
    <name type="scientific">Salicibibacter kimchii</name>
    <dbReference type="NCBI Taxonomy" id="2099786"/>
    <lineage>
        <taxon>Bacteria</taxon>
        <taxon>Bacillati</taxon>
        <taxon>Bacillota</taxon>
        <taxon>Bacilli</taxon>
        <taxon>Bacillales</taxon>
        <taxon>Bacillaceae</taxon>
        <taxon>Salicibibacter</taxon>
    </lineage>
</organism>
<dbReference type="RefSeq" id="WP_114371026.1">
    <property type="nucleotide sequence ID" value="NZ_CP031092.1"/>
</dbReference>
<name>A0A345BW98_9BACI</name>
<feature type="region of interest" description="Disordered" evidence="1">
    <location>
        <begin position="118"/>
        <end position="152"/>
    </location>
</feature>
<feature type="transmembrane region" description="Helical" evidence="2">
    <location>
        <begin position="33"/>
        <end position="52"/>
    </location>
</feature>
<dbReference type="KEGG" id="rue:DT065_03805"/>
<evidence type="ECO:0000313" key="4">
    <source>
        <dbReference type="Proteomes" id="UP000252100"/>
    </source>
</evidence>
<keyword evidence="2" id="KW-1133">Transmembrane helix</keyword>
<protein>
    <submittedName>
        <fullName evidence="3">DUF2512 family protein</fullName>
    </submittedName>
</protein>
<reference evidence="3 4" key="1">
    <citation type="journal article" date="2018" name="J. Microbiol.">
        <title>Salicibibacter kimchii gen. nov., sp. nov., a moderately halophilic and alkalitolerant bacterium in the family Bacillaceae, isolated from kimchi.</title>
        <authorList>
            <person name="Jang J.Y."/>
            <person name="Oh Y.J."/>
            <person name="Lim S.K."/>
            <person name="Park H.K."/>
            <person name="Lee C."/>
            <person name="Kim J.Y."/>
            <person name="Lee M.A."/>
            <person name="Choi H.J."/>
        </authorList>
    </citation>
    <scope>NUCLEOTIDE SEQUENCE [LARGE SCALE GENOMIC DNA]</scope>
    <source>
        <strain evidence="3 4">NKC1-1</strain>
    </source>
</reference>
<dbReference type="Pfam" id="PF10710">
    <property type="entry name" value="DUF2512"/>
    <property type="match status" value="1"/>
</dbReference>
<evidence type="ECO:0000313" key="3">
    <source>
        <dbReference type="EMBL" id="AXF55229.1"/>
    </source>
</evidence>
<dbReference type="AlphaFoldDB" id="A0A345BW98"/>
<dbReference type="InterPro" id="IPR019649">
    <property type="entry name" value="DUF2512"/>
</dbReference>
<sequence>MNHVVALIIKFVMMTVILWLILGGFFGVSFGNIFWISLIMTGAAYLIGDLWILPQFGNVAGTLADFGLAFVGVWLLAALFEPAGNFGWAAFFSAIIIAIGEIFFHMYMQNTVLNTPAPAGDDNNRQNTNEGNLRTEFGSETDAARRGKKDRK</sequence>
<keyword evidence="2" id="KW-0472">Membrane</keyword>
<keyword evidence="4" id="KW-1185">Reference proteome</keyword>
<keyword evidence="2" id="KW-0812">Transmembrane</keyword>
<evidence type="ECO:0000256" key="2">
    <source>
        <dbReference type="SAM" id="Phobius"/>
    </source>
</evidence>